<proteinExistence type="inferred from homology"/>
<evidence type="ECO:0000259" key="9">
    <source>
        <dbReference type="Pfam" id="PF12320"/>
    </source>
</evidence>
<gene>
    <name evidence="7" type="primary">sbcD</name>
    <name evidence="10" type="ORF">AOC05_09940</name>
</gene>
<dbReference type="RefSeq" id="WP_062007084.1">
    <property type="nucleotide sequence ID" value="NZ_CP012677.1"/>
</dbReference>
<feature type="domain" description="Calcineurin-like phosphoesterase" evidence="8">
    <location>
        <begin position="1"/>
        <end position="92"/>
    </location>
</feature>
<evidence type="ECO:0000256" key="3">
    <source>
        <dbReference type="ARBA" id="ARBA00013365"/>
    </source>
</evidence>
<dbReference type="Proteomes" id="UP000062833">
    <property type="component" value="Chromosome"/>
</dbReference>
<keyword evidence="7" id="KW-0235">DNA replication</keyword>
<dbReference type="InterPro" id="IPR041796">
    <property type="entry name" value="Mre11_N"/>
</dbReference>
<evidence type="ECO:0000256" key="5">
    <source>
        <dbReference type="ARBA" id="ARBA00022801"/>
    </source>
</evidence>
<keyword evidence="5 7" id="KW-0378">Hydrolase</keyword>
<dbReference type="InterPro" id="IPR026843">
    <property type="entry name" value="SbcD_C"/>
</dbReference>
<dbReference type="OrthoDB" id="9773856at2"/>
<dbReference type="PANTHER" id="PTHR30337">
    <property type="entry name" value="COMPONENT OF ATP-DEPENDENT DSDNA EXONUCLEASE"/>
    <property type="match status" value="1"/>
</dbReference>
<dbReference type="NCBIfam" id="TIGR00619">
    <property type="entry name" value="sbcd"/>
    <property type="match status" value="1"/>
</dbReference>
<reference evidence="11" key="1">
    <citation type="submission" date="2015-09" db="EMBL/GenBank/DDBJ databases">
        <title>Complete genome of Arthrobacter alpinus strain R3.8.</title>
        <authorList>
            <person name="See-Too W.S."/>
            <person name="Chan K.G."/>
        </authorList>
    </citation>
    <scope>NUCLEOTIDE SEQUENCE [LARGE SCALE GENOMIC DNA]</scope>
    <source>
        <strain evidence="11">R3.8</strain>
    </source>
</reference>
<dbReference type="GO" id="GO:0006260">
    <property type="term" value="P:DNA replication"/>
    <property type="evidence" value="ECO:0007669"/>
    <property type="project" value="UniProtKB-KW"/>
</dbReference>
<dbReference type="GO" id="GO:0006310">
    <property type="term" value="P:DNA recombination"/>
    <property type="evidence" value="ECO:0007669"/>
    <property type="project" value="UniProtKB-KW"/>
</dbReference>
<protein>
    <recommendedName>
        <fullName evidence="3 7">Nuclease SbcCD subunit D</fullName>
    </recommendedName>
</protein>
<dbReference type="AlphaFoldDB" id="A0A0M4QYU0"/>
<keyword evidence="6 7" id="KW-0269">Exonuclease</keyword>
<feature type="domain" description="Nuclease SbcCD subunit D C-terminal" evidence="9">
    <location>
        <begin position="272"/>
        <end position="345"/>
    </location>
</feature>
<comment type="function">
    <text evidence="7">SbcCD cleaves DNA hairpin structures. These structures can inhibit DNA replication and are intermediates in certain DNA recombination reactions. The complex acts as a 3'-&gt;5' double strand exonuclease that can open hairpins. It also has a 5' single-strand endonuclease activity.</text>
</comment>
<dbReference type="InterPro" id="IPR004593">
    <property type="entry name" value="SbcD"/>
</dbReference>
<keyword evidence="11" id="KW-1185">Reference proteome</keyword>
<dbReference type="CDD" id="cd00840">
    <property type="entry name" value="MPP_Mre11_N"/>
    <property type="match status" value="1"/>
</dbReference>
<dbReference type="Gene3D" id="3.60.21.10">
    <property type="match status" value="1"/>
</dbReference>
<evidence type="ECO:0000259" key="8">
    <source>
        <dbReference type="Pfam" id="PF00149"/>
    </source>
</evidence>
<dbReference type="InterPro" id="IPR029052">
    <property type="entry name" value="Metallo-depent_PP-like"/>
</dbReference>
<evidence type="ECO:0000256" key="7">
    <source>
        <dbReference type="RuleBase" id="RU363069"/>
    </source>
</evidence>
<keyword evidence="7" id="KW-0233">DNA recombination</keyword>
<organism evidence="10 11">
    <name type="scientific">Arthrobacter alpinus</name>
    <dbReference type="NCBI Taxonomy" id="656366"/>
    <lineage>
        <taxon>Bacteria</taxon>
        <taxon>Bacillati</taxon>
        <taxon>Actinomycetota</taxon>
        <taxon>Actinomycetes</taxon>
        <taxon>Micrococcales</taxon>
        <taxon>Micrococcaceae</taxon>
        <taxon>Arthrobacter</taxon>
    </lineage>
</organism>
<dbReference type="Pfam" id="PF00149">
    <property type="entry name" value="Metallophos"/>
    <property type="match status" value="1"/>
</dbReference>
<dbReference type="InterPro" id="IPR004843">
    <property type="entry name" value="Calcineurin-like_PHP"/>
</dbReference>
<evidence type="ECO:0000313" key="10">
    <source>
        <dbReference type="EMBL" id="ALE92552.1"/>
    </source>
</evidence>
<dbReference type="PATRIC" id="fig|656366.3.peg.2149"/>
<dbReference type="KEGG" id="aaq:AOC05_09940"/>
<comment type="similarity">
    <text evidence="1 7">Belongs to the SbcD family.</text>
</comment>
<dbReference type="InterPro" id="IPR050535">
    <property type="entry name" value="DNA_Repair-Maintenance_Comp"/>
</dbReference>
<dbReference type="PANTHER" id="PTHR30337:SF0">
    <property type="entry name" value="NUCLEASE SBCCD SUBUNIT D"/>
    <property type="match status" value="1"/>
</dbReference>
<name>A0A0M4QYU0_9MICC</name>
<accession>A0A0M4QYU0</accession>
<dbReference type="Pfam" id="PF12320">
    <property type="entry name" value="SbcD_C"/>
    <property type="match status" value="1"/>
</dbReference>
<dbReference type="GO" id="GO:0008408">
    <property type="term" value="F:3'-5' exonuclease activity"/>
    <property type="evidence" value="ECO:0007669"/>
    <property type="project" value="InterPro"/>
</dbReference>
<evidence type="ECO:0000256" key="6">
    <source>
        <dbReference type="ARBA" id="ARBA00022839"/>
    </source>
</evidence>
<sequence length="388" mass="41956">MKLLHTSDWHLGRSFHGVGTLEAQRRFADQLLATVVDEGVDVVLLAGDVYDRAMPNVDVVNLFDDILARLNKAGVPIMITSGNHDSATRLGFGGRIMERGGVHLRTRVADLAIPLLLPLTSGEGGAQLAIYGIPYLEPRLVADELGAEAPTHFAVTEAAVQKIAADLETRAPGSAAVVLAHTFASGGITSASERDLSIGGVGAVPLDLFDGFSYTALGHLHGRQKLSETVRYSGSPLPYSFSEAAHTKGAWLVEVTASGRGEVRKVDWPVQRGLSLLRGKLEELLADPQWAAAETHFCQVTLTDNNRPANAMERLRTRFPHTLVLMFEPENARDLAQKSYSERVANAVDELDLCCGFLDHVRHRPADDDEQVVLREALAAVHAQEAAL</sequence>
<comment type="subunit">
    <text evidence="2 7">Heterodimer of SbcC and SbcD.</text>
</comment>
<evidence type="ECO:0000256" key="1">
    <source>
        <dbReference type="ARBA" id="ARBA00010555"/>
    </source>
</evidence>
<keyword evidence="7" id="KW-0255">Endonuclease</keyword>
<evidence type="ECO:0000256" key="4">
    <source>
        <dbReference type="ARBA" id="ARBA00022722"/>
    </source>
</evidence>
<dbReference type="GO" id="GO:0004519">
    <property type="term" value="F:endonuclease activity"/>
    <property type="evidence" value="ECO:0007669"/>
    <property type="project" value="UniProtKB-KW"/>
</dbReference>
<dbReference type="EMBL" id="CP012677">
    <property type="protein sequence ID" value="ALE92552.1"/>
    <property type="molecule type" value="Genomic_DNA"/>
</dbReference>
<dbReference type="SUPFAM" id="SSF56300">
    <property type="entry name" value="Metallo-dependent phosphatases"/>
    <property type="match status" value="1"/>
</dbReference>
<evidence type="ECO:0000313" key="11">
    <source>
        <dbReference type="Proteomes" id="UP000062833"/>
    </source>
</evidence>
<keyword evidence="4 7" id="KW-0540">Nuclease</keyword>
<evidence type="ECO:0000256" key="2">
    <source>
        <dbReference type="ARBA" id="ARBA00011322"/>
    </source>
</evidence>